<evidence type="ECO:0000313" key="6">
    <source>
        <dbReference type="Proteomes" id="UP000746741"/>
    </source>
</evidence>
<dbReference type="Gene3D" id="3.40.50.360">
    <property type="match status" value="1"/>
</dbReference>
<evidence type="ECO:0000259" key="3">
    <source>
        <dbReference type="PROSITE" id="PS50902"/>
    </source>
</evidence>
<dbReference type="SUPFAM" id="SSF52218">
    <property type="entry name" value="Flavoproteins"/>
    <property type="match status" value="1"/>
</dbReference>
<sequence length="163" mass="17201">MTKTLLLVFHSMTGGTRQMVEAAGRAAEGEGVRVRVTEARDATAEDVLAADGYLFATPENLAAIAGMMKDFFDRTYYAALGRIEGRPYALMVCAGSDGSNAARQVARIATGWRLRAVAEPLIVCTHAQTSEAILAPKTIGAEDLARCEDLGATLAAGMAIGMF</sequence>
<dbReference type="InterPro" id="IPR029039">
    <property type="entry name" value="Flavoprotein-like_sf"/>
</dbReference>
<feature type="domain" description="Flavodoxin-like" evidence="3">
    <location>
        <begin position="5"/>
        <end position="163"/>
    </location>
</feature>
<name>A0A9X9WCH5_9PROT</name>
<reference evidence="4" key="3">
    <citation type="journal article" date="2021" name="Syst. Appl. Microbiol.">
        <title>Roseomonas hellenica sp. nov., isolated from roots of wild-growing Alkanna tinctoria.</title>
        <authorList>
            <person name="Rat A."/>
            <person name="Naranjo H.D."/>
            <person name="Lebbe L."/>
            <person name="Cnockaert M."/>
            <person name="Krigas N."/>
            <person name="Grigoriadou K."/>
            <person name="Maloupa E."/>
            <person name="Willems A."/>
        </authorList>
    </citation>
    <scope>NUCLEOTIDE SEQUENCE</scope>
    <source>
        <strain evidence="4">LMG 31161</strain>
    </source>
</reference>
<dbReference type="PROSITE" id="PS50902">
    <property type="entry name" value="FLAVODOXIN_LIKE"/>
    <property type="match status" value="1"/>
</dbReference>
<evidence type="ECO:0000256" key="2">
    <source>
        <dbReference type="ARBA" id="ARBA00022643"/>
    </source>
</evidence>
<comment type="caution">
    <text evidence="4">The sequence shown here is derived from an EMBL/GenBank/DDBJ whole genome shotgun (WGS) entry which is preliminary data.</text>
</comment>
<evidence type="ECO:0000313" key="4">
    <source>
        <dbReference type="EMBL" id="MBR0658035.1"/>
    </source>
</evidence>
<dbReference type="GO" id="GO:0016491">
    <property type="term" value="F:oxidoreductase activity"/>
    <property type="evidence" value="ECO:0007669"/>
    <property type="project" value="InterPro"/>
</dbReference>
<keyword evidence="6" id="KW-1185">Reference proteome</keyword>
<dbReference type="InterPro" id="IPR008254">
    <property type="entry name" value="Flavodoxin/NO_synth"/>
</dbReference>
<dbReference type="Proteomes" id="UP000746741">
    <property type="component" value="Unassembled WGS sequence"/>
</dbReference>
<reference evidence="4" key="1">
    <citation type="submission" date="2020-01" db="EMBL/GenBank/DDBJ databases">
        <authorList>
            <person name="Rat A."/>
        </authorList>
    </citation>
    <scope>NUCLEOTIDE SEQUENCE</scope>
    <source>
        <strain evidence="4">LMG 31161</strain>
    </source>
</reference>
<keyword evidence="2" id="KW-0288">FMN</keyword>
<dbReference type="Proteomes" id="UP001138708">
    <property type="component" value="Unassembled WGS sequence"/>
</dbReference>
<dbReference type="EMBL" id="JAAVUP010000001">
    <property type="protein sequence ID" value="NKE15436.1"/>
    <property type="molecule type" value="Genomic_DNA"/>
</dbReference>
<reference evidence="5 6" key="2">
    <citation type="submission" date="2020-02" db="EMBL/GenBank/DDBJ databases">
        <authorList>
            <person name="Sun Q."/>
            <person name="Inoue M."/>
        </authorList>
    </citation>
    <scope>NUCLEOTIDE SEQUENCE [LARGE SCALE GENOMIC DNA]</scope>
    <source>
        <strain evidence="5 6">KCTC 22478</strain>
    </source>
</reference>
<dbReference type="AlphaFoldDB" id="A0A9X9WCH5"/>
<protein>
    <submittedName>
        <fullName evidence="4">Flavodoxin family protein</fullName>
    </submittedName>
</protein>
<dbReference type="EMBL" id="JAAEDK010000004">
    <property type="protein sequence ID" value="MBR0658035.1"/>
    <property type="molecule type" value="Genomic_DNA"/>
</dbReference>
<keyword evidence="1" id="KW-0285">Flavoprotein</keyword>
<evidence type="ECO:0000313" key="7">
    <source>
        <dbReference type="Proteomes" id="UP001138708"/>
    </source>
</evidence>
<dbReference type="GO" id="GO:0010181">
    <property type="term" value="F:FMN binding"/>
    <property type="evidence" value="ECO:0007669"/>
    <property type="project" value="InterPro"/>
</dbReference>
<organism evidence="4 7">
    <name type="scientific">Neoroseomonas oryzicola</name>
    <dbReference type="NCBI Taxonomy" id="535904"/>
    <lineage>
        <taxon>Bacteria</taxon>
        <taxon>Pseudomonadati</taxon>
        <taxon>Pseudomonadota</taxon>
        <taxon>Alphaproteobacteria</taxon>
        <taxon>Acetobacterales</taxon>
        <taxon>Acetobacteraceae</taxon>
        <taxon>Neoroseomonas</taxon>
    </lineage>
</organism>
<dbReference type="Pfam" id="PF03358">
    <property type="entry name" value="FMN_red"/>
    <property type="match status" value="1"/>
</dbReference>
<dbReference type="RefSeq" id="WP_168038045.1">
    <property type="nucleotide sequence ID" value="NZ_JAAEDK010000004.1"/>
</dbReference>
<accession>A0A9X9WCH5</accession>
<evidence type="ECO:0000256" key="1">
    <source>
        <dbReference type="ARBA" id="ARBA00022630"/>
    </source>
</evidence>
<evidence type="ECO:0000313" key="5">
    <source>
        <dbReference type="EMBL" id="NKE15436.1"/>
    </source>
</evidence>
<gene>
    <name evidence="5" type="ORF">GWK15_00625</name>
    <name evidence="4" type="ORF">GXW75_02145</name>
</gene>
<proteinExistence type="predicted"/>
<dbReference type="InterPro" id="IPR005025">
    <property type="entry name" value="FMN_Rdtase-like_dom"/>
</dbReference>